<protein>
    <submittedName>
        <fullName evidence="4">NADH oxidase</fullName>
    </submittedName>
</protein>
<dbReference type="Gene3D" id="3.20.20.70">
    <property type="entry name" value="Aldolase class I"/>
    <property type="match status" value="1"/>
</dbReference>
<dbReference type="RefSeq" id="WP_183276930.1">
    <property type="nucleotide sequence ID" value="NZ_BLZR01000001.1"/>
</dbReference>
<evidence type="ECO:0000256" key="1">
    <source>
        <dbReference type="ARBA" id="ARBA00022630"/>
    </source>
</evidence>
<keyword evidence="1" id="KW-0285">Flavoprotein</keyword>
<organism evidence="4 5">
    <name type="scientific">Clostridium fungisolvens</name>
    <dbReference type="NCBI Taxonomy" id="1604897"/>
    <lineage>
        <taxon>Bacteria</taxon>
        <taxon>Bacillati</taxon>
        <taxon>Bacillota</taxon>
        <taxon>Clostridia</taxon>
        <taxon>Eubacteriales</taxon>
        <taxon>Clostridiaceae</taxon>
        <taxon>Clostridium</taxon>
    </lineage>
</organism>
<name>A0A6V8SDX7_9CLOT</name>
<dbReference type="AlphaFoldDB" id="A0A6V8SDX7"/>
<dbReference type="GO" id="GO:0010181">
    <property type="term" value="F:FMN binding"/>
    <property type="evidence" value="ECO:0007669"/>
    <property type="project" value="InterPro"/>
</dbReference>
<dbReference type="SUPFAM" id="SSF51395">
    <property type="entry name" value="FMN-linked oxidoreductases"/>
    <property type="match status" value="1"/>
</dbReference>
<gene>
    <name evidence="4" type="ORF">bsdtw1_01507</name>
</gene>
<sequence length="347" mass="38882">MKLLFDKTNIGKLELKNRFIRSATGDGFIKGGHPTEEMFAAYEELARGGVGTIITGNAKITDYRIPFFDMLSIEDDSFIPELKKFTDKVHALETNIILQIAYFGSLIGSEEGDILGPSAVPNLISKIVPKEMSKEDIKYIQKAFATAALRSKEAGFDGVQLHAAHGFLLSQFLTPYYNRRTDEYGGNIENRARMIIETCKEVREMVGEDYPILIKINGSDAIEQGMTFEECKYVCKKLQEVGVNAVEISGSSHTFKPQQEAYFKDYAAEIAKEVDIPVILVGGNRDYTAMEAILNETSIEYFSFSRPFIAESDFIKRWENGDTSRVKCVSCNGCNRPESMGRCVLKK</sequence>
<dbReference type="InterPro" id="IPR001155">
    <property type="entry name" value="OxRdtase_FMN_N"/>
</dbReference>
<dbReference type="InterPro" id="IPR051799">
    <property type="entry name" value="NADH_flavin_oxidoreductase"/>
</dbReference>
<evidence type="ECO:0000313" key="4">
    <source>
        <dbReference type="EMBL" id="GFP75427.1"/>
    </source>
</evidence>
<dbReference type="CDD" id="cd02803">
    <property type="entry name" value="OYE_like_FMN_family"/>
    <property type="match status" value="1"/>
</dbReference>
<accession>A0A6V8SDX7</accession>
<dbReference type="Proteomes" id="UP000580568">
    <property type="component" value="Unassembled WGS sequence"/>
</dbReference>
<dbReference type="GO" id="GO:0016491">
    <property type="term" value="F:oxidoreductase activity"/>
    <property type="evidence" value="ECO:0007669"/>
    <property type="project" value="UniProtKB-KW"/>
</dbReference>
<evidence type="ECO:0000313" key="5">
    <source>
        <dbReference type="Proteomes" id="UP000580568"/>
    </source>
</evidence>
<dbReference type="Pfam" id="PF00724">
    <property type="entry name" value="Oxidored_FMN"/>
    <property type="match status" value="1"/>
</dbReference>
<dbReference type="EMBL" id="BLZR01000001">
    <property type="protein sequence ID" value="GFP75427.1"/>
    <property type="molecule type" value="Genomic_DNA"/>
</dbReference>
<dbReference type="PANTHER" id="PTHR43656:SF2">
    <property type="entry name" value="BINDING OXIDOREDUCTASE, PUTATIVE (AFU_ORTHOLOGUE AFUA_2G08260)-RELATED"/>
    <property type="match status" value="1"/>
</dbReference>
<evidence type="ECO:0000259" key="3">
    <source>
        <dbReference type="Pfam" id="PF00724"/>
    </source>
</evidence>
<dbReference type="InterPro" id="IPR013785">
    <property type="entry name" value="Aldolase_TIM"/>
</dbReference>
<feature type="domain" description="NADH:flavin oxidoreductase/NADH oxidase N-terminal" evidence="3">
    <location>
        <begin position="4"/>
        <end position="321"/>
    </location>
</feature>
<keyword evidence="2" id="KW-0560">Oxidoreductase</keyword>
<reference evidence="4 5" key="1">
    <citation type="submission" date="2020-07" db="EMBL/GenBank/DDBJ databases">
        <title>A new beta-1,3-glucan-decomposing anaerobic bacterium isolated from anoxic soil subjected to biological soil disinfestation.</title>
        <authorList>
            <person name="Ueki A."/>
            <person name="Tonouchi A."/>
        </authorList>
    </citation>
    <scope>NUCLEOTIDE SEQUENCE [LARGE SCALE GENOMIC DNA]</scope>
    <source>
        <strain evidence="4 5">TW1</strain>
    </source>
</reference>
<dbReference type="PANTHER" id="PTHR43656">
    <property type="entry name" value="BINDING OXIDOREDUCTASE, PUTATIVE (AFU_ORTHOLOGUE AFUA_2G08260)-RELATED"/>
    <property type="match status" value="1"/>
</dbReference>
<proteinExistence type="predicted"/>
<evidence type="ECO:0000256" key="2">
    <source>
        <dbReference type="ARBA" id="ARBA00023002"/>
    </source>
</evidence>
<keyword evidence="5" id="KW-1185">Reference proteome</keyword>
<comment type="caution">
    <text evidence="4">The sequence shown here is derived from an EMBL/GenBank/DDBJ whole genome shotgun (WGS) entry which is preliminary data.</text>
</comment>